<reference evidence="4" key="1">
    <citation type="journal article" date="2019" name="Int. J. Syst. Evol. Microbiol.">
        <title>The Global Catalogue of Microorganisms (GCM) 10K type strain sequencing project: providing services to taxonomists for standard genome sequencing and annotation.</title>
        <authorList>
            <consortium name="The Broad Institute Genomics Platform"/>
            <consortium name="The Broad Institute Genome Sequencing Center for Infectious Disease"/>
            <person name="Wu L."/>
            <person name="Ma J."/>
        </authorList>
    </citation>
    <scope>NUCLEOTIDE SEQUENCE [LARGE SCALE GENOMIC DNA]</scope>
    <source>
        <strain evidence="4">JCM 14309</strain>
    </source>
</reference>
<proteinExistence type="predicted"/>
<evidence type="ECO:0000313" key="4">
    <source>
        <dbReference type="Proteomes" id="UP001500236"/>
    </source>
</evidence>
<evidence type="ECO:0000259" key="2">
    <source>
        <dbReference type="Pfam" id="PF13460"/>
    </source>
</evidence>
<evidence type="ECO:0000313" key="3">
    <source>
        <dbReference type="EMBL" id="GAA3073665.1"/>
    </source>
</evidence>
<dbReference type="InterPro" id="IPR036291">
    <property type="entry name" value="NAD(P)-bd_dom_sf"/>
</dbReference>
<dbReference type="PANTHER" id="PTHR43355">
    <property type="entry name" value="FLAVIN REDUCTASE (NADPH)"/>
    <property type="match status" value="1"/>
</dbReference>
<evidence type="ECO:0000256" key="1">
    <source>
        <dbReference type="SAM" id="MobiDB-lite"/>
    </source>
</evidence>
<organism evidence="3 4">
    <name type="scientific">Nesterenkonia aethiopica</name>
    <dbReference type="NCBI Taxonomy" id="269144"/>
    <lineage>
        <taxon>Bacteria</taxon>
        <taxon>Bacillati</taxon>
        <taxon>Actinomycetota</taxon>
        <taxon>Actinomycetes</taxon>
        <taxon>Micrococcales</taxon>
        <taxon>Micrococcaceae</taxon>
        <taxon>Nesterenkonia</taxon>
    </lineage>
</organism>
<dbReference type="SUPFAM" id="SSF51735">
    <property type="entry name" value="NAD(P)-binding Rossmann-fold domains"/>
    <property type="match status" value="1"/>
</dbReference>
<comment type="caution">
    <text evidence="3">The sequence shown here is derived from an EMBL/GenBank/DDBJ whole genome shotgun (WGS) entry which is preliminary data.</text>
</comment>
<protein>
    <submittedName>
        <fullName evidence="3">NAD(P)H-binding protein</fullName>
    </submittedName>
</protein>
<feature type="compositionally biased region" description="Polar residues" evidence="1">
    <location>
        <begin position="29"/>
        <end position="39"/>
    </location>
</feature>
<name>A0ABP6M687_9MICC</name>
<feature type="domain" description="NAD(P)-binding" evidence="2">
    <location>
        <begin position="8"/>
        <end position="206"/>
    </location>
</feature>
<dbReference type="Pfam" id="PF13460">
    <property type="entry name" value="NAD_binding_10"/>
    <property type="match status" value="1"/>
</dbReference>
<feature type="region of interest" description="Disordered" evidence="1">
    <location>
        <begin position="27"/>
        <end position="48"/>
    </location>
</feature>
<gene>
    <name evidence="3" type="ORF">GCM10010529_27000</name>
</gene>
<dbReference type="Proteomes" id="UP001500236">
    <property type="component" value="Unassembled WGS sequence"/>
</dbReference>
<keyword evidence="4" id="KW-1185">Reference proteome</keyword>
<dbReference type="RefSeq" id="WP_344683323.1">
    <property type="nucleotide sequence ID" value="NZ_BAAAVT010000020.1"/>
</dbReference>
<sequence>MAHIAVIGGTGHAGSHIAAEAARRGHHVTTVSRNGSHRTAPTDAAGQSHHIAGSAADAELVARLATDHDVIVLALPAAGEPGLSDHLRTVLPAAALGGSRVAVVGGAGGLRVSPDGPILMETADFPPEYRPEATAHREALDVLQQDTSEARWFYLSPGAMFGAELQIPSTGEYRTSDEVLLTDPDGRSQISGADYALALVDEIDRPAHENRRFHAAQ</sequence>
<dbReference type="InterPro" id="IPR051606">
    <property type="entry name" value="Polyketide_Oxido-like"/>
</dbReference>
<dbReference type="InterPro" id="IPR016040">
    <property type="entry name" value="NAD(P)-bd_dom"/>
</dbReference>
<dbReference type="PANTHER" id="PTHR43355:SF2">
    <property type="entry name" value="FLAVIN REDUCTASE (NADPH)"/>
    <property type="match status" value="1"/>
</dbReference>
<dbReference type="Gene3D" id="3.40.50.720">
    <property type="entry name" value="NAD(P)-binding Rossmann-like Domain"/>
    <property type="match status" value="1"/>
</dbReference>
<accession>A0ABP6M687</accession>
<dbReference type="EMBL" id="BAAAVT010000020">
    <property type="protein sequence ID" value="GAA3073665.1"/>
    <property type="molecule type" value="Genomic_DNA"/>
</dbReference>